<gene>
    <name evidence="4" type="ORF">LC087_03135</name>
</gene>
<dbReference type="RefSeq" id="WP_226539039.1">
    <property type="nucleotide sequence ID" value="NZ_CP129013.1"/>
</dbReference>
<sequence length="156" mass="18744">MNITQTTNYAVIAELNKPVHDLHFDLYPNYFKQYDEKKITTAFKKLVSNTNHIFLLLEDEKQNFPIGYAWVEIRNYPENPFKKGYHSLYVHQLNIIEAKRNKGYGSQLMEYIYSLAREKEIALVELDYWVKNGVAKNFYKKHGFIKYREFVYKEIN</sequence>
<keyword evidence="5" id="KW-1185">Reference proteome</keyword>
<feature type="domain" description="N-acetyltransferase" evidence="3">
    <location>
        <begin position="10"/>
        <end position="156"/>
    </location>
</feature>
<reference evidence="4 5" key="1">
    <citation type="submission" date="2023-06" db="EMBL/GenBank/DDBJ databases">
        <title>Five Gram-positive bacteria isolated from mangrove sediments in Shenzhen, Guangdong, China.</title>
        <authorList>
            <person name="Yu S."/>
            <person name="Zheng W."/>
            <person name="Huang Y."/>
        </authorList>
    </citation>
    <scope>NUCLEOTIDE SEQUENCE [LARGE SCALE GENOMIC DNA]</scope>
    <source>
        <strain evidence="4 5">SaN35-3</strain>
    </source>
</reference>
<dbReference type="Pfam" id="PF00583">
    <property type="entry name" value="Acetyltransf_1"/>
    <property type="match status" value="1"/>
</dbReference>
<dbReference type="EMBL" id="CP129013">
    <property type="protein sequence ID" value="WLR43208.1"/>
    <property type="molecule type" value="Genomic_DNA"/>
</dbReference>
<keyword evidence="1" id="KW-0808">Transferase</keyword>
<name>A0ABY9JWQ2_9BACI</name>
<evidence type="ECO:0000256" key="2">
    <source>
        <dbReference type="ARBA" id="ARBA00023315"/>
    </source>
</evidence>
<evidence type="ECO:0000313" key="4">
    <source>
        <dbReference type="EMBL" id="WLR43208.1"/>
    </source>
</evidence>
<evidence type="ECO:0000313" key="5">
    <source>
        <dbReference type="Proteomes" id="UP001197974"/>
    </source>
</evidence>
<dbReference type="PANTHER" id="PTHR42919:SF8">
    <property type="entry name" value="N-ALPHA-ACETYLTRANSFERASE 50"/>
    <property type="match status" value="1"/>
</dbReference>
<accession>A0ABY9JWQ2</accession>
<dbReference type="InterPro" id="IPR000182">
    <property type="entry name" value="GNAT_dom"/>
</dbReference>
<evidence type="ECO:0000259" key="3">
    <source>
        <dbReference type="PROSITE" id="PS51186"/>
    </source>
</evidence>
<dbReference type="PANTHER" id="PTHR42919">
    <property type="entry name" value="N-ALPHA-ACETYLTRANSFERASE"/>
    <property type="match status" value="1"/>
</dbReference>
<dbReference type="PROSITE" id="PS51186">
    <property type="entry name" value="GNAT"/>
    <property type="match status" value="1"/>
</dbReference>
<keyword evidence="2" id="KW-0012">Acyltransferase</keyword>
<dbReference type="InterPro" id="IPR051556">
    <property type="entry name" value="N-term/lysine_N-AcTrnsfr"/>
</dbReference>
<dbReference type="Gene3D" id="3.40.630.30">
    <property type="match status" value="1"/>
</dbReference>
<organism evidence="4 5">
    <name type="scientific">Bacillus carboniphilus</name>
    <dbReference type="NCBI Taxonomy" id="86663"/>
    <lineage>
        <taxon>Bacteria</taxon>
        <taxon>Bacillati</taxon>
        <taxon>Bacillota</taxon>
        <taxon>Bacilli</taxon>
        <taxon>Bacillales</taxon>
        <taxon>Bacillaceae</taxon>
        <taxon>Bacillus</taxon>
    </lineage>
</organism>
<dbReference type="SUPFAM" id="SSF55729">
    <property type="entry name" value="Acyl-CoA N-acyltransferases (Nat)"/>
    <property type="match status" value="1"/>
</dbReference>
<dbReference type="Proteomes" id="UP001197974">
    <property type="component" value="Chromosome"/>
</dbReference>
<dbReference type="InterPro" id="IPR016181">
    <property type="entry name" value="Acyl_CoA_acyltransferase"/>
</dbReference>
<evidence type="ECO:0000256" key="1">
    <source>
        <dbReference type="ARBA" id="ARBA00022679"/>
    </source>
</evidence>
<protein>
    <submittedName>
        <fullName evidence="4">GNAT family N-acetyltransferase</fullName>
    </submittedName>
</protein>
<proteinExistence type="predicted"/>
<dbReference type="CDD" id="cd04301">
    <property type="entry name" value="NAT_SF"/>
    <property type="match status" value="1"/>
</dbReference>